<dbReference type="Proteomes" id="UP000242415">
    <property type="component" value="Unassembled WGS sequence"/>
</dbReference>
<keyword evidence="2" id="KW-1185">Reference proteome</keyword>
<gene>
    <name evidence="1" type="ORF">SAMN05444365_10636</name>
</gene>
<evidence type="ECO:0000313" key="2">
    <source>
        <dbReference type="Proteomes" id="UP000242415"/>
    </source>
</evidence>
<proteinExistence type="predicted"/>
<sequence length="250" mass="26723">MRLQEFVSSSTAGFGIDRDGLREGIEEMFPPDGASRFDVGAQEPVVDDAIVAVGGRDAGQFEPLVPAVVRQVAALDSADPDAVQPNLSVLGVMNGLQIMGLDVPEAAVRTGTGWLAGMRTAGLEPEWMHWTRGLAALALGDLPTARTIAALPETGPVEAHPDVSPGFNIQAWQALLVAAVERALPWEQLRPRWEELIALTVDTFFQTHVLAQASVPWLGRVVGHGIAGVPVGEVADWIHDELRRLTAAPR</sequence>
<name>A0A1H3QNW9_9ACTN</name>
<dbReference type="RefSeq" id="WP_091558363.1">
    <property type="nucleotide sequence ID" value="NZ_FNPH01000006.1"/>
</dbReference>
<evidence type="ECO:0000313" key="1">
    <source>
        <dbReference type="EMBL" id="SDZ15067.1"/>
    </source>
</evidence>
<organism evidence="1 2">
    <name type="scientific">Micromonospora pattaloongensis</name>
    <dbReference type="NCBI Taxonomy" id="405436"/>
    <lineage>
        <taxon>Bacteria</taxon>
        <taxon>Bacillati</taxon>
        <taxon>Actinomycetota</taxon>
        <taxon>Actinomycetes</taxon>
        <taxon>Micromonosporales</taxon>
        <taxon>Micromonosporaceae</taxon>
        <taxon>Micromonospora</taxon>
    </lineage>
</organism>
<accession>A0A1H3QNW9</accession>
<dbReference type="STRING" id="405436.SAMN05444365_10636"/>
<reference evidence="2" key="1">
    <citation type="submission" date="2016-10" db="EMBL/GenBank/DDBJ databases">
        <authorList>
            <person name="Varghese N."/>
            <person name="Submissions S."/>
        </authorList>
    </citation>
    <scope>NUCLEOTIDE SEQUENCE [LARGE SCALE GENOMIC DNA]</scope>
    <source>
        <strain evidence="2">DSM 45245</strain>
    </source>
</reference>
<dbReference type="EMBL" id="FNPH01000006">
    <property type="protein sequence ID" value="SDZ15067.1"/>
    <property type="molecule type" value="Genomic_DNA"/>
</dbReference>
<protein>
    <submittedName>
        <fullName evidence="1">Uncharacterized protein</fullName>
    </submittedName>
</protein>
<dbReference type="AlphaFoldDB" id="A0A1H3QNW9"/>